<evidence type="ECO:0000256" key="1">
    <source>
        <dbReference type="ARBA" id="ARBA00022692"/>
    </source>
</evidence>
<dbReference type="PANTHER" id="PTHR23121:SF9">
    <property type="entry name" value="SODIUM-DEPENDENT GLUCOSE TRANSPORTER 1"/>
    <property type="match status" value="1"/>
</dbReference>
<organism evidence="5 8">
    <name type="scientific">Adineta ricciae</name>
    <name type="common">Rotifer</name>
    <dbReference type="NCBI Taxonomy" id="249248"/>
    <lineage>
        <taxon>Eukaryota</taxon>
        <taxon>Metazoa</taxon>
        <taxon>Spiralia</taxon>
        <taxon>Gnathifera</taxon>
        <taxon>Rotifera</taxon>
        <taxon>Eurotatoria</taxon>
        <taxon>Bdelloidea</taxon>
        <taxon>Adinetida</taxon>
        <taxon>Adinetidae</taxon>
        <taxon>Adineta</taxon>
    </lineage>
</organism>
<feature type="transmembrane region" description="Helical" evidence="4">
    <location>
        <begin position="21"/>
        <end position="40"/>
    </location>
</feature>
<reference evidence="5" key="1">
    <citation type="submission" date="2021-02" db="EMBL/GenBank/DDBJ databases">
        <authorList>
            <person name="Nowell W R."/>
        </authorList>
    </citation>
    <scope>NUCLEOTIDE SEQUENCE</scope>
</reference>
<feature type="transmembrane region" description="Helical" evidence="4">
    <location>
        <begin position="60"/>
        <end position="82"/>
    </location>
</feature>
<dbReference type="OrthoDB" id="546893at2759"/>
<name>A0A815MIT4_ADIRI</name>
<evidence type="ECO:0000313" key="6">
    <source>
        <dbReference type="EMBL" id="CAF1559466.1"/>
    </source>
</evidence>
<keyword evidence="7" id="KW-1185">Reference proteome</keyword>
<feature type="transmembrane region" description="Helical" evidence="4">
    <location>
        <begin position="459"/>
        <end position="480"/>
    </location>
</feature>
<keyword evidence="2 4" id="KW-1133">Transmembrane helix</keyword>
<dbReference type="EMBL" id="CAJNOJ010000380">
    <property type="protein sequence ID" value="CAF1425177.1"/>
    <property type="molecule type" value="Genomic_DNA"/>
</dbReference>
<evidence type="ECO:0000313" key="7">
    <source>
        <dbReference type="Proteomes" id="UP000663828"/>
    </source>
</evidence>
<evidence type="ECO:0000313" key="8">
    <source>
        <dbReference type="Proteomes" id="UP000663852"/>
    </source>
</evidence>
<feature type="transmembrane region" description="Helical" evidence="4">
    <location>
        <begin position="359"/>
        <end position="392"/>
    </location>
</feature>
<dbReference type="InterPro" id="IPR036259">
    <property type="entry name" value="MFS_trans_sf"/>
</dbReference>
<feature type="transmembrane region" description="Helical" evidence="4">
    <location>
        <begin position="271"/>
        <end position="289"/>
    </location>
</feature>
<dbReference type="SUPFAM" id="SSF103473">
    <property type="entry name" value="MFS general substrate transporter"/>
    <property type="match status" value="1"/>
</dbReference>
<evidence type="ECO:0000256" key="3">
    <source>
        <dbReference type="ARBA" id="ARBA00023136"/>
    </source>
</evidence>
<keyword evidence="1 4" id="KW-0812">Transmembrane</keyword>
<sequence length="508" mass="55776">MAVESLEQKASGIKVYLDHPWNLVKTGFLVLTWITLGFHLEIIGPTMQAVASNINVLYNGMGSILASRSAGYFAANILGIVLQNIVKQHSYALLILAFIIPALVMFITPFVTSWVLMCLLFFTQGAAQGFSDLGGTNILLTIWGVHATAPLNTAHLGYGIGAVFVNLLVRPFLSREKPTFIVVTNETVDSTVPSGNKSNIVIPYVITGVLCAVIACGHTFFYIWELKNRREKLIVQSMNYDVVSTNPERSSTSVKKQPSSPYSPRTCGRGYFQYGLILSAVFIAYFFFLGGNDQTFSKFFFTYLTSERFHISNSAASWGIIVYWLSYSIGRLLGAIFSVILSVNMCLNIAWFAGLSLAIAWLVFVWTIGLTSTSLFILGAATGLVLAPIFPLSFGTINQQLETTPVLVALLLCGSALGAITFQKLAGNIDSTEIDLVHFRLSRSLGLIMDRNSNHFPTLLIICMLMSIILYIASNVIHFVHRRKTSSNARGSVINGAPFLPERISLEE</sequence>
<proteinExistence type="predicted"/>
<feature type="transmembrane region" description="Helical" evidence="4">
    <location>
        <begin position="201"/>
        <end position="224"/>
    </location>
</feature>
<accession>A0A815MIT4</accession>
<gene>
    <name evidence="5" type="ORF">EDS130_LOCUS37807</name>
    <name evidence="6" type="ORF">XAT740_LOCUS43509</name>
</gene>
<evidence type="ECO:0000313" key="5">
    <source>
        <dbReference type="EMBL" id="CAF1425177.1"/>
    </source>
</evidence>
<dbReference type="Proteomes" id="UP000663852">
    <property type="component" value="Unassembled WGS sequence"/>
</dbReference>
<feature type="transmembrane region" description="Helical" evidence="4">
    <location>
        <begin position="404"/>
        <end position="422"/>
    </location>
</feature>
<dbReference type="PANTHER" id="PTHR23121">
    <property type="entry name" value="SODIUM-DEPENDENT GLUCOSE TRANSPORTER 1"/>
    <property type="match status" value="1"/>
</dbReference>
<evidence type="ECO:0000256" key="2">
    <source>
        <dbReference type="ARBA" id="ARBA00022989"/>
    </source>
</evidence>
<comment type="caution">
    <text evidence="5">The sequence shown here is derived from an EMBL/GenBank/DDBJ whole genome shotgun (WGS) entry which is preliminary data.</text>
</comment>
<dbReference type="Proteomes" id="UP000663828">
    <property type="component" value="Unassembled WGS sequence"/>
</dbReference>
<evidence type="ECO:0000256" key="4">
    <source>
        <dbReference type="SAM" id="Phobius"/>
    </source>
</evidence>
<dbReference type="AlphaFoldDB" id="A0A815MIT4"/>
<dbReference type="EMBL" id="CAJNOR010005373">
    <property type="protein sequence ID" value="CAF1559466.1"/>
    <property type="molecule type" value="Genomic_DNA"/>
</dbReference>
<feature type="transmembrane region" description="Helical" evidence="4">
    <location>
        <begin position="94"/>
        <end position="122"/>
    </location>
</feature>
<protein>
    <submittedName>
        <fullName evidence="5">Uncharacterized protein</fullName>
    </submittedName>
</protein>
<keyword evidence="3 4" id="KW-0472">Membrane</keyword>